<gene>
    <name evidence="10" type="ORF">HC031_15790</name>
</gene>
<dbReference type="Pfam" id="PF09335">
    <property type="entry name" value="VTT_dom"/>
    <property type="match status" value="1"/>
</dbReference>
<dbReference type="PANTHER" id="PTHR30353">
    <property type="entry name" value="INNER MEMBRANE PROTEIN DEDA-RELATED"/>
    <property type="match status" value="1"/>
</dbReference>
<feature type="transmembrane region" description="Helical" evidence="8">
    <location>
        <begin position="31"/>
        <end position="51"/>
    </location>
</feature>
<keyword evidence="4 8" id="KW-0812">Transmembrane</keyword>
<evidence type="ECO:0000256" key="6">
    <source>
        <dbReference type="ARBA" id="ARBA00023136"/>
    </source>
</evidence>
<keyword evidence="11" id="KW-1185">Reference proteome</keyword>
<name>A0ABX0XYN0_9ACTN</name>
<dbReference type="InterPro" id="IPR036938">
    <property type="entry name" value="PAP2/HPO_sf"/>
</dbReference>
<feature type="region of interest" description="Disordered" evidence="7">
    <location>
        <begin position="452"/>
        <end position="485"/>
    </location>
</feature>
<dbReference type="InterPro" id="IPR000326">
    <property type="entry name" value="PAP2/HPO"/>
</dbReference>
<dbReference type="InterPro" id="IPR032816">
    <property type="entry name" value="VTT_dom"/>
</dbReference>
<feature type="compositionally biased region" description="Low complexity" evidence="7">
    <location>
        <begin position="459"/>
        <end position="470"/>
    </location>
</feature>
<evidence type="ECO:0000313" key="10">
    <source>
        <dbReference type="EMBL" id="NJC71162.1"/>
    </source>
</evidence>
<feature type="transmembrane region" description="Helical" evidence="8">
    <location>
        <begin position="142"/>
        <end position="162"/>
    </location>
</feature>
<dbReference type="PANTHER" id="PTHR30353:SF15">
    <property type="entry name" value="INNER MEMBRANE PROTEIN YABI"/>
    <property type="match status" value="1"/>
</dbReference>
<feature type="transmembrane region" description="Helical" evidence="8">
    <location>
        <begin position="426"/>
        <end position="443"/>
    </location>
</feature>
<feature type="transmembrane region" description="Helical" evidence="8">
    <location>
        <begin position="328"/>
        <end position="346"/>
    </location>
</feature>
<dbReference type="InterPro" id="IPR032818">
    <property type="entry name" value="DedA-like"/>
</dbReference>
<organism evidence="10 11">
    <name type="scientific">Planosporangium thailandense</name>
    <dbReference type="NCBI Taxonomy" id="765197"/>
    <lineage>
        <taxon>Bacteria</taxon>
        <taxon>Bacillati</taxon>
        <taxon>Actinomycetota</taxon>
        <taxon>Actinomycetes</taxon>
        <taxon>Micromonosporales</taxon>
        <taxon>Micromonosporaceae</taxon>
        <taxon>Planosporangium</taxon>
    </lineage>
</organism>
<feature type="transmembrane region" description="Helical" evidence="8">
    <location>
        <begin position="244"/>
        <end position="262"/>
    </location>
</feature>
<comment type="similarity">
    <text evidence="2">Belongs to the DedA family.</text>
</comment>
<comment type="caution">
    <text evidence="10">The sequence shown here is derived from an EMBL/GenBank/DDBJ whole genome shotgun (WGS) entry which is preliminary data.</text>
</comment>
<evidence type="ECO:0000256" key="4">
    <source>
        <dbReference type="ARBA" id="ARBA00022692"/>
    </source>
</evidence>
<evidence type="ECO:0000259" key="9">
    <source>
        <dbReference type="SMART" id="SM00014"/>
    </source>
</evidence>
<keyword evidence="5 8" id="KW-1133">Transmembrane helix</keyword>
<comment type="subcellular location">
    <subcellularLocation>
        <location evidence="1">Cell membrane</location>
        <topology evidence="1">Multi-pass membrane protein</topology>
    </subcellularLocation>
</comment>
<dbReference type="Gene3D" id="1.20.144.10">
    <property type="entry name" value="Phosphatidic acid phosphatase type 2/haloperoxidase"/>
    <property type="match status" value="1"/>
</dbReference>
<dbReference type="RefSeq" id="WP_167926078.1">
    <property type="nucleotide sequence ID" value="NZ_JAATVY010000010.1"/>
</dbReference>
<dbReference type="CDD" id="cd03392">
    <property type="entry name" value="PAP2_like_2"/>
    <property type="match status" value="1"/>
</dbReference>
<dbReference type="Pfam" id="PF01569">
    <property type="entry name" value="PAP2"/>
    <property type="match status" value="1"/>
</dbReference>
<dbReference type="EMBL" id="JAATVY010000010">
    <property type="protein sequence ID" value="NJC71162.1"/>
    <property type="molecule type" value="Genomic_DNA"/>
</dbReference>
<evidence type="ECO:0000256" key="8">
    <source>
        <dbReference type="SAM" id="Phobius"/>
    </source>
</evidence>
<protein>
    <submittedName>
        <fullName evidence="10">Phosphatase PAP2 family protein</fullName>
    </submittedName>
</protein>
<evidence type="ECO:0000256" key="1">
    <source>
        <dbReference type="ARBA" id="ARBA00004651"/>
    </source>
</evidence>
<feature type="transmembrane region" description="Helical" evidence="8">
    <location>
        <begin position="57"/>
        <end position="78"/>
    </location>
</feature>
<evidence type="ECO:0000313" key="11">
    <source>
        <dbReference type="Proteomes" id="UP000722989"/>
    </source>
</evidence>
<feature type="transmembrane region" description="Helical" evidence="8">
    <location>
        <begin position="174"/>
        <end position="192"/>
    </location>
</feature>
<accession>A0ABX0XYN0</accession>
<dbReference type="SMART" id="SM00014">
    <property type="entry name" value="acidPPc"/>
    <property type="match status" value="1"/>
</dbReference>
<reference evidence="10 11" key="1">
    <citation type="submission" date="2020-03" db="EMBL/GenBank/DDBJ databases">
        <title>WGS of the type strain of Planosporangium spp.</title>
        <authorList>
            <person name="Thawai C."/>
        </authorList>
    </citation>
    <scope>NUCLEOTIDE SEQUENCE [LARGE SCALE GENOMIC DNA]</scope>
    <source>
        <strain evidence="10 11">TBRC 5610</strain>
    </source>
</reference>
<keyword evidence="6 8" id="KW-0472">Membrane</keyword>
<feature type="transmembrane region" description="Helical" evidence="8">
    <location>
        <begin position="400"/>
        <end position="420"/>
    </location>
</feature>
<feature type="transmembrane region" description="Helical" evidence="8">
    <location>
        <begin position="300"/>
        <end position="321"/>
    </location>
</feature>
<proteinExistence type="inferred from homology"/>
<sequence length="485" mass="51238">MLESIARHILGLTGWAALAIVFTLPMLESSAFVGVVVPGELGVLLGGVLAYEHRVSLPAVLAAAVSGAIVGDSVGYWVGRRYGRRLLESRLGRVVKREHRERAERYLAERGGKAVFLGRFTAALRALIPGMAGMAGMPYGTFVVYNVAGGAVWASAMVMVGYLGGASWRRAERWASGIGLAILALVVIGLALKMAGRLTRRHAGRLRAVGDRLAATAPAAFVRRRFPAQVAWLRRRLDATTPDGLPLSAALAAAALLAWTFAGLTEDVIVHGGVTRIDPRAHAIVVAHRTGWLTFIMGNVTWLGSSYLLVQVLVVATVALARGPRRRAVGWLWVAYGGAVALYTLAKPLVHRPRPSAAELIGHATGLAFPSGHATASIATWGMLAIVLATGRPRGARVGLFTAAVVIVLLVGASRIYLGAHWPTDVLGGYALGGTWLSLLIACRLRRRGRHQPTVGDQAGLTATGTVTGARSPRGETPQAPPRSK</sequence>
<feature type="domain" description="Phosphatidic acid phosphatase type 2/haloperoxidase" evidence="9">
    <location>
        <begin position="328"/>
        <end position="441"/>
    </location>
</feature>
<keyword evidence="3" id="KW-1003">Cell membrane</keyword>
<dbReference type="SUPFAM" id="SSF48317">
    <property type="entry name" value="Acid phosphatase/Vanadium-dependent haloperoxidase"/>
    <property type="match status" value="1"/>
</dbReference>
<evidence type="ECO:0000256" key="2">
    <source>
        <dbReference type="ARBA" id="ARBA00010792"/>
    </source>
</evidence>
<feature type="transmembrane region" description="Helical" evidence="8">
    <location>
        <begin position="6"/>
        <end position="24"/>
    </location>
</feature>
<dbReference type="Proteomes" id="UP000722989">
    <property type="component" value="Unassembled WGS sequence"/>
</dbReference>
<evidence type="ECO:0000256" key="5">
    <source>
        <dbReference type="ARBA" id="ARBA00022989"/>
    </source>
</evidence>
<evidence type="ECO:0000256" key="3">
    <source>
        <dbReference type="ARBA" id="ARBA00022475"/>
    </source>
</evidence>
<feature type="transmembrane region" description="Helical" evidence="8">
    <location>
        <begin position="366"/>
        <end position="388"/>
    </location>
</feature>
<evidence type="ECO:0000256" key="7">
    <source>
        <dbReference type="SAM" id="MobiDB-lite"/>
    </source>
</evidence>